<dbReference type="OrthoDB" id="5918133at2"/>
<dbReference type="KEGG" id="awd:AWOD_II_0470"/>
<reference evidence="2" key="1">
    <citation type="submission" date="2014-09" db="EMBL/GenBank/DDBJ databases">
        <authorList>
            <person name="Hjerde E."/>
        </authorList>
    </citation>
    <scope>NUCLEOTIDE SEQUENCE [LARGE SCALE GENOMIC DNA]</scope>
    <source>
        <strain evidence="2">06/09/139</strain>
    </source>
</reference>
<accession>A0A090I636</accession>
<evidence type="ECO:0000313" key="2">
    <source>
        <dbReference type="Proteomes" id="UP000032427"/>
    </source>
</evidence>
<name>A0A090I636_9GAMM</name>
<dbReference type="EMBL" id="LN554847">
    <property type="protein sequence ID" value="CED57115.1"/>
    <property type="molecule type" value="Genomic_DNA"/>
</dbReference>
<dbReference type="PATRIC" id="fig|80852.17.peg.3236"/>
<keyword evidence="2" id="KW-1185">Reference proteome</keyword>
<dbReference type="Proteomes" id="UP000032427">
    <property type="component" value="Chromosome 2"/>
</dbReference>
<proteinExistence type="predicted"/>
<dbReference type="AlphaFoldDB" id="A0A090I636"/>
<dbReference type="HOGENOM" id="CLU_174907_0_0_6"/>
<sequence>MNNKELYLEAMEFILEGTALSTHGESKSGIAMYLVGLVVADQKEELKPEKMDALRMIIQMADEAESQKMAL</sequence>
<dbReference type="STRING" id="80852.AWOD_II_0470"/>
<evidence type="ECO:0000313" key="1">
    <source>
        <dbReference type="EMBL" id="CED57115.1"/>
    </source>
</evidence>
<gene>
    <name evidence="1" type="ORF">AWOD_II_0470</name>
</gene>
<protein>
    <submittedName>
        <fullName evidence="1">Uncharacterized phage protein</fullName>
    </submittedName>
</protein>
<organism evidence="1 2">
    <name type="scientific">Aliivibrio wodanis</name>
    <dbReference type="NCBI Taxonomy" id="80852"/>
    <lineage>
        <taxon>Bacteria</taxon>
        <taxon>Pseudomonadati</taxon>
        <taxon>Pseudomonadota</taxon>
        <taxon>Gammaproteobacteria</taxon>
        <taxon>Vibrionales</taxon>
        <taxon>Vibrionaceae</taxon>
        <taxon>Aliivibrio</taxon>
    </lineage>
</organism>